<keyword evidence="3" id="KW-1133">Transmembrane helix</keyword>
<dbReference type="PANTHER" id="PTHR27005:SF177">
    <property type="entry name" value="PROTEIN KINASE DOMAIN-CONTAINING PROTEIN"/>
    <property type="match status" value="1"/>
</dbReference>
<dbReference type="PROSITE" id="PS00108">
    <property type="entry name" value="PROTEIN_KINASE_ST"/>
    <property type="match status" value="1"/>
</dbReference>
<keyword evidence="3" id="KW-0812">Transmembrane</keyword>
<dbReference type="Proteomes" id="UP000006038">
    <property type="component" value="Chromosome 10"/>
</dbReference>
<evidence type="ECO:0000313" key="5">
    <source>
        <dbReference type="EnsemblPlants" id="OB10G12430.1"/>
    </source>
</evidence>
<feature type="transmembrane region" description="Helical" evidence="3">
    <location>
        <begin position="33"/>
        <end position="51"/>
    </location>
</feature>
<organism evidence="5">
    <name type="scientific">Oryza brachyantha</name>
    <name type="common">malo sina</name>
    <dbReference type="NCBI Taxonomy" id="4533"/>
    <lineage>
        <taxon>Eukaryota</taxon>
        <taxon>Viridiplantae</taxon>
        <taxon>Streptophyta</taxon>
        <taxon>Embryophyta</taxon>
        <taxon>Tracheophyta</taxon>
        <taxon>Spermatophyta</taxon>
        <taxon>Magnoliopsida</taxon>
        <taxon>Liliopsida</taxon>
        <taxon>Poales</taxon>
        <taxon>Poaceae</taxon>
        <taxon>BOP clade</taxon>
        <taxon>Oryzoideae</taxon>
        <taxon>Oryzeae</taxon>
        <taxon>Oryzinae</taxon>
        <taxon>Oryza</taxon>
    </lineage>
</organism>
<proteinExistence type="predicted"/>
<dbReference type="Gene3D" id="1.10.510.10">
    <property type="entry name" value="Transferase(Phosphotransferase) domain 1"/>
    <property type="match status" value="1"/>
</dbReference>
<dbReference type="GO" id="GO:0007166">
    <property type="term" value="P:cell surface receptor signaling pathway"/>
    <property type="evidence" value="ECO:0007669"/>
    <property type="project" value="InterPro"/>
</dbReference>
<dbReference type="GO" id="GO:0004674">
    <property type="term" value="F:protein serine/threonine kinase activity"/>
    <property type="evidence" value="ECO:0007669"/>
    <property type="project" value="TreeGrafter"/>
</dbReference>
<dbReference type="STRING" id="4533.J3N145"/>
<dbReference type="InterPro" id="IPR045274">
    <property type="entry name" value="WAK-like"/>
</dbReference>
<evidence type="ECO:0000259" key="4">
    <source>
        <dbReference type="PROSITE" id="PS50011"/>
    </source>
</evidence>
<keyword evidence="1" id="KW-0547">Nucleotide-binding</keyword>
<dbReference type="Gramene" id="OB10G12430.1">
    <property type="protein sequence ID" value="OB10G12430.1"/>
    <property type="gene ID" value="OB10G12430"/>
</dbReference>
<accession>J3N145</accession>
<sequence>MVLYMSISRQGCLGRIRMGDIDECEFPDVYDCYGAVGGLFIVSLLLFITLLRREKRKTKEFFEKNGDPILEKINNIKLFKKDDLKPILRSSNVKGKGSFDEVYKGRIGDNNQLVAVKKPIYVNLPKKDQFANEVIIQSRVIHRNIVKIIGCCLEFDIPILVYEFISRGSLEDILHDFKRVPISLDQRLHIAAEAAEGLAYMHSKTSITILHGDVKPTNILLNDDLVPKVSDFGISRLIAVDNQHTMSVIGDTSYMDLVYFQTGLLTDKTDVYSFGVVLLELITRKKASRFDNSSLLRNFLDAHTNGKTVIEFVDEEISATNDLELLVSVADIIVQCVNLDVDKRPEMIDIAERLNYMAKRARSI</sequence>
<dbReference type="InterPro" id="IPR011009">
    <property type="entry name" value="Kinase-like_dom_sf"/>
</dbReference>
<reference evidence="5" key="1">
    <citation type="journal article" date="2013" name="Nat. Commun.">
        <title>Whole-genome sequencing of Oryza brachyantha reveals mechanisms underlying Oryza genome evolution.</title>
        <authorList>
            <person name="Chen J."/>
            <person name="Huang Q."/>
            <person name="Gao D."/>
            <person name="Wang J."/>
            <person name="Lang Y."/>
            <person name="Liu T."/>
            <person name="Li B."/>
            <person name="Bai Z."/>
            <person name="Luis Goicoechea J."/>
            <person name="Liang C."/>
            <person name="Chen C."/>
            <person name="Zhang W."/>
            <person name="Sun S."/>
            <person name="Liao Y."/>
            <person name="Zhang X."/>
            <person name="Yang L."/>
            <person name="Song C."/>
            <person name="Wang M."/>
            <person name="Shi J."/>
            <person name="Liu G."/>
            <person name="Liu J."/>
            <person name="Zhou H."/>
            <person name="Zhou W."/>
            <person name="Yu Q."/>
            <person name="An N."/>
            <person name="Chen Y."/>
            <person name="Cai Q."/>
            <person name="Wang B."/>
            <person name="Liu B."/>
            <person name="Min J."/>
            <person name="Huang Y."/>
            <person name="Wu H."/>
            <person name="Li Z."/>
            <person name="Zhang Y."/>
            <person name="Yin Y."/>
            <person name="Song W."/>
            <person name="Jiang J."/>
            <person name="Jackson S.A."/>
            <person name="Wing R.A."/>
            <person name="Wang J."/>
            <person name="Chen M."/>
        </authorList>
    </citation>
    <scope>NUCLEOTIDE SEQUENCE [LARGE SCALE GENOMIC DNA]</scope>
    <source>
        <strain evidence="5">cv. IRGC 101232</strain>
    </source>
</reference>
<keyword evidence="2" id="KW-0067">ATP-binding</keyword>
<dbReference type="GO" id="GO:0005524">
    <property type="term" value="F:ATP binding"/>
    <property type="evidence" value="ECO:0007669"/>
    <property type="project" value="UniProtKB-KW"/>
</dbReference>
<evidence type="ECO:0000256" key="2">
    <source>
        <dbReference type="ARBA" id="ARBA00022840"/>
    </source>
</evidence>
<evidence type="ECO:0000256" key="1">
    <source>
        <dbReference type="ARBA" id="ARBA00022741"/>
    </source>
</evidence>
<dbReference type="InterPro" id="IPR008271">
    <property type="entry name" value="Ser/Thr_kinase_AS"/>
</dbReference>
<keyword evidence="6" id="KW-1185">Reference proteome</keyword>
<protein>
    <recommendedName>
        <fullName evidence="4">Protein kinase domain-containing protein</fullName>
    </recommendedName>
</protein>
<dbReference type="HOGENOM" id="CLU_000288_21_4_1"/>
<dbReference type="SUPFAM" id="SSF56112">
    <property type="entry name" value="Protein kinase-like (PK-like)"/>
    <property type="match status" value="1"/>
</dbReference>
<dbReference type="AlphaFoldDB" id="J3N145"/>
<feature type="domain" description="Protein kinase" evidence="4">
    <location>
        <begin position="88"/>
        <end position="357"/>
    </location>
</feature>
<name>J3N145_ORYBR</name>
<dbReference type="InterPro" id="IPR000719">
    <property type="entry name" value="Prot_kinase_dom"/>
</dbReference>
<dbReference type="PROSITE" id="PS50011">
    <property type="entry name" value="PROTEIN_KINASE_DOM"/>
    <property type="match status" value="1"/>
</dbReference>
<dbReference type="PANTHER" id="PTHR27005">
    <property type="entry name" value="WALL-ASSOCIATED RECEPTOR KINASE-LIKE 21"/>
    <property type="match status" value="1"/>
</dbReference>
<dbReference type="SMART" id="SM00220">
    <property type="entry name" value="S_TKc"/>
    <property type="match status" value="1"/>
</dbReference>
<evidence type="ECO:0000313" key="6">
    <source>
        <dbReference type="Proteomes" id="UP000006038"/>
    </source>
</evidence>
<dbReference type="InterPro" id="IPR001245">
    <property type="entry name" value="Ser-Thr/Tyr_kinase_cat_dom"/>
</dbReference>
<dbReference type="Gene3D" id="3.30.200.20">
    <property type="entry name" value="Phosphorylase Kinase, domain 1"/>
    <property type="match status" value="1"/>
</dbReference>
<dbReference type="EnsemblPlants" id="OB10G12430.1">
    <property type="protein sequence ID" value="OB10G12430.1"/>
    <property type="gene ID" value="OB10G12430"/>
</dbReference>
<evidence type="ECO:0000256" key="3">
    <source>
        <dbReference type="SAM" id="Phobius"/>
    </source>
</evidence>
<keyword evidence="3" id="KW-0472">Membrane</keyword>
<reference evidence="5" key="2">
    <citation type="submission" date="2013-04" db="UniProtKB">
        <authorList>
            <consortium name="EnsemblPlants"/>
        </authorList>
    </citation>
    <scope>IDENTIFICATION</scope>
</reference>
<dbReference type="Pfam" id="PF07714">
    <property type="entry name" value="PK_Tyr_Ser-Thr"/>
    <property type="match status" value="1"/>
</dbReference>
<dbReference type="GO" id="GO:0005886">
    <property type="term" value="C:plasma membrane"/>
    <property type="evidence" value="ECO:0007669"/>
    <property type="project" value="TreeGrafter"/>
</dbReference>